<dbReference type="InterPro" id="IPR019734">
    <property type="entry name" value="TPR_rpt"/>
</dbReference>
<dbReference type="GO" id="GO:0005930">
    <property type="term" value="C:axoneme"/>
    <property type="evidence" value="ECO:0007669"/>
    <property type="project" value="UniProtKB-SubCell"/>
</dbReference>
<dbReference type="PANTHER" id="PTHR23040:SF2">
    <property type="entry name" value="OUTER DYNEIN ARM-DOCKING COMPLEX SUBUNIT 4"/>
    <property type="match status" value="1"/>
</dbReference>
<evidence type="ECO:0000256" key="3">
    <source>
        <dbReference type="ARBA" id="ARBA00034143"/>
    </source>
</evidence>
<evidence type="ECO:0000256" key="2">
    <source>
        <dbReference type="ARBA" id="ARBA00034139"/>
    </source>
</evidence>
<gene>
    <name evidence="5" type="ORF">PhCBS80983_g03918</name>
</gene>
<evidence type="ECO:0000313" key="5">
    <source>
        <dbReference type="EMBL" id="TPX57336.1"/>
    </source>
</evidence>
<proteinExistence type="predicted"/>
<dbReference type="EMBL" id="QEAQ01000054">
    <property type="protein sequence ID" value="TPX57336.1"/>
    <property type="molecule type" value="Genomic_DNA"/>
</dbReference>
<protein>
    <recommendedName>
        <fullName evidence="2">Outer dynein arm-docking complex subunit 4</fullName>
    </recommendedName>
    <alternativeName>
        <fullName evidence="3">Tetratricopeptide repeat protein 25</fullName>
    </alternativeName>
</protein>
<dbReference type="AlphaFoldDB" id="A0A507E0N5"/>
<dbReference type="SMART" id="SM00028">
    <property type="entry name" value="TPR"/>
    <property type="match status" value="3"/>
</dbReference>
<feature type="region of interest" description="Disordered" evidence="4">
    <location>
        <begin position="227"/>
        <end position="302"/>
    </location>
</feature>
<feature type="region of interest" description="Disordered" evidence="4">
    <location>
        <begin position="1"/>
        <end position="76"/>
    </location>
</feature>
<dbReference type="InterPro" id="IPR011990">
    <property type="entry name" value="TPR-like_helical_dom_sf"/>
</dbReference>
<evidence type="ECO:0000313" key="6">
    <source>
        <dbReference type="Proteomes" id="UP000318582"/>
    </source>
</evidence>
<feature type="region of interest" description="Disordered" evidence="4">
    <location>
        <begin position="388"/>
        <end position="424"/>
    </location>
</feature>
<evidence type="ECO:0000256" key="1">
    <source>
        <dbReference type="ARBA" id="ARBA00004430"/>
    </source>
</evidence>
<comment type="subcellular location">
    <subcellularLocation>
        <location evidence="1">Cytoplasm</location>
        <location evidence="1">Cytoskeleton</location>
        <location evidence="1">Cilium axoneme</location>
    </subcellularLocation>
</comment>
<dbReference type="Proteomes" id="UP000318582">
    <property type="component" value="Unassembled WGS sequence"/>
</dbReference>
<reference evidence="5 6" key="1">
    <citation type="journal article" date="2019" name="Sci. Rep.">
        <title>Comparative genomics of chytrid fungi reveal insights into the obligate biotrophic and pathogenic lifestyle of Synchytrium endobioticum.</title>
        <authorList>
            <person name="van de Vossenberg B.T.L.H."/>
            <person name="Warris S."/>
            <person name="Nguyen H.D.T."/>
            <person name="van Gent-Pelzer M.P.E."/>
            <person name="Joly D.L."/>
            <person name="van de Geest H.C."/>
            <person name="Bonants P.J.M."/>
            <person name="Smith D.S."/>
            <person name="Levesque C.A."/>
            <person name="van der Lee T.A.J."/>
        </authorList>
    </citation>
    <scope>NUCLEOTIDE SEQUENCE [LARGE SCALE GENOMIC DNA]</scope>
    <source>
        <strain evidence="5 6">CBS 809.83</strain>
    </source>
</reference>
<organism evidence="5 6">
    <name type="scientific">Powellomyces hirtus</name>
    <dbReference type="NCBI Taxonomy" id="109895"/>
    <lineage>
        <taxon>Eukaryota</taxon>
        <taxon>Fungi</taxon>
        <taxon>Fungi incertae sedis</taxon>
        <taxon>Chytridiomycota</taxon>
        <taxon>Chytridiomycota incertae sedis</taxon>
        <taxon>Chytridiomycetes</taxon>
        <taxon>Spizellomycetales</taxon>
        <taxon>Powellomycetaceae</taxon>
        <taxon>Powellomyces</taxon>
    </lineage>
</organism>
<evidence type="ECO:0000256" key="4">
    <source>
        <dbReference type="SAM" id="MobiDB-lite"/>
    </source>
</evidence>
<dbReference type="Gene3D" id="1.25.40.10">
    <property type="entry name" value="Tetratricopeptide repeat domain"/>
    <property type="match status" value="1"/>
</dbReference>
<dbReference type="STRING" id="109895.A0A507E0N5"/>
<sequence length="424" mass="44609">MPAQSVKSTRTVIATHVRPRGPGPRAGSPGTGSAGTIKAGPRDPPLLPTSKPHGGGGGGNGPSMTTTRPPADPSPHDLALIQAAQARTVFPALLAEGDALTRQGHFAAATSLYTRALEICPFDATALATRSRCYILQGNDDLALADAHGALKSDPHSSKAQCALADALFNRGDFEEALLMYHRGNHARPDLDEFTTGIARATQAICSAVAGIDPAKLKAQRAVEMAQADDPKTGLGLPPTHQKTRPRLATAHHPGAVGRNLSSNALRRSTGPVMNTTTITRRGSTPSHPSTTTPTSPTPQPREILERNLLEELYDDHTFLLALASDASLMAAAGGDVGTCVADGCRYMQARLEYWRVRNPTGRPASATVSALARLRLAGKNNTKLISARDRTSTVTVSTPPDRNRPGAATPARRTRDAAARQMT</sequence>
<feature type="compositionally biased region" description="Low complexity" evidence="4">
    <location>
        <begin position="284"/>
        <end position="295"/>
    </location>
</feature>
<name>A0A507E0N5_9FUNG</name>
<feature type="compositionally biased region" description="Polar residues" evidence="4">
    <location>
        <begin position="260"/>
        <end position="283"/>
    </location>
</feature>
<dbReference type="PANTHER" id="PTHR23040">
    <property type="match status" value="1"/>
</dbReference>
<keyword evidence="6" id="KW-1185">Reference proteome</keyword>
<feature type="compositionally biased region" description="Polar residues" evidence="4">
    <location>
        <begin position="1"/>
        <end position="12"/>
    </location>
</feature>
<comment type="caution">
    <text evidence="5">The sequence shown here is derived from an EMBL/GenBank/DDBJ whole genome shotgun (WGS) entry which is preliminary data.</text>
</comment>
<feature type="compositionally biased region" description="Basic and acidic residues" evidence="4">
    <location>
        <begin position="414"/>
        <end position="424"/>
    </location>
</feature>
<accession>A0A507E0N5</accession>
<dbReference type="InterPro" id="IPR040111">
    <property type="entry name" value="ODAD4"/>
</dbReference>
<dbReference type="SUPFAM" id="SSF48452">
    <property type="entry name" value="TPR-like"/>
    <property type="match status" value="1"/>
</dbReference>